<dbReference type="Proteomes" id="UP000051677">
    <property type="component" value="Unassembled WGS sequence"/>
</dbReference>
<dbReference type="InterPro" id="IPR050090">
    <property type="entry name" value="Tyrosine_recombinase_XerCD"/>
</dbReference>
<dbReference type="GO" id="GO:0015074">
    <property type="term" value="P:DNA integration"/>
    <property type="evidence" value="ECO:0007669"/>
    <property type="project" value="UniProtKB-KW"/>
</dbReference>
<evidence type="ECO:0000256" key="5">
    <source>
        <dbReference type="PROSITE-ProRule" id="PRU01248"/>
    </source>
</evidence>
<dbReference type="InterPro" id="IPR004107">
    <property type="entry name" value="Integrase_SAM-like_N"/>
</dbReference>
<gene>
    <name evidence="8" type="ORF">AO501_13370</name>
</gene>
<name>A0A0Q2R4L2_MYCGO</name>
<organism evidence="8 9">
    <name type="scientific">Mycobacterium gordonae</name>
    <dbReference type="NCBI Taxonomy" id="1778"/>
    <lineage>
        <taxon>Bacteria</taxon>
        <taxon>Bacillati</taxon>
        <taxon>Actinomycetota</taxon>
        <taxon>Actinomycetes</taxon>
        <taxon>Mycobacteriales</taxon>
        <taxon>Mycobacteriaceae</taxon>
        <taxon>Mycobacterium</taxon>
    </lineage>
</organism>
<evidence type="ECO:0000259" key="7">
    <source>
        <dbReference type="PROSITE" id="PS51900"/>
    </source>
</evidence>
<dbReference type="AlphaFoldDB" id="A0A0Q2R4L2"/>
<evidence type="ECO:0000256" key="3">
    <source>
        <dbReference type="ARBA" id="ARBA00023125"/>
    </source>
</evidence>
<evidence type="ECO:0000256" key="4">
    <source>
        <dbReference type="ARBA" id="ARBA00023172"/>
    </source>
</evidence>
<evidence type="ECO:0000259" key="6">
    <source>
        <dbReference type="PROSITE" id="PS51898"/>
    </source>
</evidence>
<dbReference type="Pfam" id="PF02899">
    <property type="entry name" value="Phage_int_SAM_1"/>
    <property type="match status" value="1"/>
</dbReference>
<reference evidence="8 9" key="1">
    <citation type="submission" date="2015-10" db="EMBL/GenBank/DDBJ databases">
        <title>Mycobacterium gordonae draft genome assembly.</title>
        <authorList>
            <person name="Ustinova V."/>
            <person name="Smirnova T."/>
            <person name="Blagodatskikh K."/>
            <person name="Varlamov D."/>
            <person name="Larionova E."/>
            <person name="Chernousova L."/>
        </authorList>
    </citation>
    <scope>NUCLEOTIDE SEQUENCE [LARGE SCALE GENOMIC DNA]</scope>
    <source>
        <strain evidence="8 9">CTRI 14-8773</strain>
    </source>
</reference>
<evidence type="ECO:0000256" key="2">
    <source>
        <dbReference type="ARBA" id="ARBA00022908"/>
    </source>
</evidence>
<dbReference type="PROSITE" id="PS51898">
    <property type="entry name" value="TYR_RECOMBINASE"/>
    <property type="match status" value="1"/>
</dbReference>
<dbReference type="Gene3D" id="1.10.150.130">
    <property type="match status" value="1"/>
</dbReference>
<dbReference type="SUPFAM" id="SSF56349">
    <property type="entry name" value="DNA breaking-rejoining enzymes"/>
    <property type="match status" value="1"/>
</dbReference>
<protein>
    <submittedName>
        <fullName evidence="8">Integrase</fullName>
    </submittedName>
</protein>
<dbReference type="InterPro" id="IPR002104">
    <property type="entry name" value="Integrase_catalytic"/>
</dbReference>
<dbReference type="OrthoDB" id="9801717at2"/>
<dbReference type="EMBL" id="LKTM01000120">
    <property type="protein sequence ID" value="KQH79078.1"/>
    <property type="molecule type" value="Genomic_DNA"/>
</dbReference>
<evidence type="ECO:0000256" key="1">
    <source>
        <dbReference type="ARBA" id="ARBA00008857"/>
    </source>
</evidence>
<comment type="caution">
    <text evidence="8">The sequence shown here is derived from an EMBL/GenBank/DDBJ whole genome shotgun (WGS) entry which is preliminary data.</text>
</comment>
<dbReference type="InterPro" id="IPR044068">
    <property type="entry name" value="CB"/>
</dbReference>
<dbReference type="Pfam" id="PF00589">
    <property type="entry name" value="Phage_integrase"/>
    <property type="match status" value="1"/>
</dbReference>
<sequence>MRRDPHTGAPDFFGFARDYLHAYMPKTRGLSPKTVEAYRISLECFLDYLAEAEHIRREHVSFDHFDRPHLKGWLAWMTDQRHYTPKTITLRLSAVKAFLTYASYEDLTLVTLSQSAKALKAPSGPHRPIEYLTDDQTKTILAAFTGQTAKSRRNRMLLILLYDTAARVGEITGLTLQDLCLTDPGHILLTGKGNKTRVVPLTDKTVAHLHVYLDEFHPNITKLPATRPLFYSLHRGRPAELSSDTVAAVLKQAAETARGQCPSIPANIHCHLLRKTKAMDLYQQGIPLPIIMRLLGHENTSTTAAFYAFATLDMMRQAIDAATPAINAEATEPLTDDQLQTLYSLR</sequence>
<dbReference type="GO" id="GO:0003677">
    <property type="term" value="F:DNA binding"/>
    <property type="evidence" value="ECO:0007669"/>
    <property type="project" value="UniProtKB-UniRule"/>
</dbReference>
<keyword evidence="4" id="KW-0233">DNA recombination</keyword>
<evidence type="ECO:0000313" key="9">
    <source>
        <dbReference type="Proteomes" id="UP000051677"/>
    </source>
</evidence>
<dbReference type="InterPro" id="IPR010998">
    <property type="entry name" value="Integrase_recombinase_N"/>
</dbReference>
<dbReference type="Gene3D" id="1.10.443.10">
    <property type="entry name" value="Intergrase catalytic core"/>
    <property type="match status" value="1"/>
</dbReference>
<dbReference type="PANTHER" id="PTHR30349:SF41">
    <property type="entry name" value="INTEGRASE_RECOMBINASE PROTEIN MJ0367-RELATED"/>
    <property type="match status" value="1"/>
</dbReference>
<dbReference type="InterPro" id="IPR013762">
    <property type="entry name" value="Integrase-like_cat_sf"/>
</dbReference>
<proteinExistence type="inferred from homology"/>
<feature type="domain" description="Core-binding (CB)" evidence="7">
    <location>
        <begin position="10"/>
        <end position="103"/>
    </location>
</feature>
<feature type="domain" description="Tyr recombinase" evidence="6">
    <location>
        <begin position="127"/>
        <end position="320"/>
    </location>
</feature>
<accession>A0A0Q2R4L2</accession>
<dbReference type="InterPro" id="IPR011010">
    <property type="entry name" value="DNA_brk_join_enz"/>
</dbReference>
<evidence type="ECO:0000313" key="8">
    <source>
        <dbReference type="EMBL" id="KQH79078.1"/>
    </source>
</evidence>
<dbReference type="PROSITE" id="PS51900">
    <property type="entry name" value="CB"/>
    <property type="match status" value="1"/>
</dbReference>
<keyword evidence="3 5" id="KW-0238">DNA-binding</keyword>
<comment type="similarity">
    <text evidence="1">Belongs to the 'phage' integrase family.</text>
</comment>
<dbReference type="RefSeq" id="WP_055578033.1">
    <property type="nucleotide sequence ID" value="NZ_LKTM01000120.1"/>
</dbReference>
<dbReference type="PANTHER" id="PTHR30349">
    <property type="entry name" value="PHAGE INTEGRASE-RELATED"/>
    <property type="match status" value="1"/>
</dbReference>
<dbReference type="GO" id="GO:0006310">
    <property type="term" value="P:DNA recombination"/>
    <property type="evidence" value="ECO:0007669"/>
    <property type="project" value="UniProtKB-KW"/>
</dbReference>
<keyword evidence="2" id="KW-0229">DNA integration</keyword>